<feature type="domain" description="Gp5/Type VI secretion system Vgr protein OB-fold" evidence="5">
    <location>
        <begin position="373"/>
        <end position="439"/>
    </location>
</feature>
<name>A0AA95GV95_9GAMM</name>
<evidence type="ECO:0000256" key="1">
    <source>
        <dbReference type="ARBA" id="ARBA00004613"/>
    </source>
</evidence>
<dbReference type="NCBIfam" id="TIGR03361">
    <property type="entry name" value="VI_Rhs_Vgr"/>
    <property type="match status" value="1"/>
</dbReference>
<sequence length="659" mass="72877">MLLAQNNRYLQLLGAMGDSAALSKVEGAEYLSHPYLFTLELYSDKKFADLQSYVGHPQGLRIGDERNARYIHGVITKLQQSGHSEALYRYNVQLEPWLVLLMSTLNSRVYQDINVPDMVCDILKKRGFSDVRLNLSYSYPKREFCMQYRESDFDFVMRQLASAGIFYYFSHEKDKHLLVLADHPSAFSRAPLSTLPYQTLSGQPQFMGLRAWCASRKVIPASVEMSGYNIKNAVPVFASAKARGDYAVNDKLSIYDFAGLEQQQQLNARAALYMEQWESQAGYLEAVNSYPALQVGQRFTLQGDPAVDGNYAVSGQQLVAESNLDSHEQQFSSRVTLLPADKAWRPSLTKQRPSIAGVLSAQVVGPAQEEIHVDEMGRIKLQFHWDKEHKKDDNSSCWIRVSQLGNGVRFGTQFLPRVGSEVLVSFVDGDPDYPIVVGTVMNGAKMPPFSLPEQKTQSGLTTRSSRKGNVEQGHQLCFEDKKGEEFILIHSQKDLQWQANNDLSAVIARDVRWEIKGKRDVLIDKGDDSLTLSKGNKNQTVNKGNFVTLLNSGNYSLNAKGGKVDISAGQACTITAKQKIELRVGNSSLSITPAGITVKGPVINIKSDGMLKMTAASTTVEGTGMLTLKSNGMTKLSGLVVQISASTIAMLKGLLTKIG</sequence>
<evidence type="ECO:0000259" key="6">
    <source>
        <dbReference type="Pfam" id="PF22178"/>
    </source>
</evidence>
<dbReference type="AlphaFoldDB" id="A0AA95GV95"/>
<dbReference type="InterPro" id="IPR050708">
    <property type="entry name" value="T6SS_VgrG/RHS"/>
</dbReference>
<dbReference type="Proteomes" id="UP001177595">
    <property type="component" value="Chromosome"/>
</dbReference>
<dbReference type="SUPFAM" id="SSF69255">
    <property type="entry name" value="gp5 N-terminal domain-like"/>
    <property type="match status" value="1"/>
</dbReference>
<protein>
    <submittedName>
        <fullName evidence="7">Type VI secretion system tip protein TssI/VgrG</fullName>
    </submittedName>
</protein>
<dbReference type="InterPro" id="IPR017847">
    <property type="entry name" value="T6SS_RhsGE_Vgr_subset"/>
</dbReference>
<comment type="similarity">
    <text evidence="2">Belongs to the VgrG protein family.</text>
</comment>
<dbReference type="InterPro" id="IPR006533">
    <property type="entry name" value="T6SS_Vgr_RhsGE"/>
</dbReference>
<dbReference type="PANTHER" id="PTHR32305">
    <property type="match status" value="1"/>
</dbReference>
<evidence type="ECO:0000256" key="3">
    <source>
        <dbReference type="ARBA" id="ARBA00022525"/>
    </source>
</evidence>
<evidence type="ECO:0000256" key="2">
    <source>
        <dbReference type="ARBA" id="ARBA00005558"/>
    </source>
</evidence>
<evidence type="ECO:0000259" key="5">
    <source>
        <dbReference type="Pfam" id="PF04717"/>
    </source>
</evidence>
<accession>A0AA95GV95</accession>
<dbReference type="InterPro" id="IPR054030">
    <property type="entry name" value="Gp5_Vgr_C"/>
</dbReference>
<dbReference type="Gene3D" id="3.55.50.10">
    <property type="entry name" value="Baseplate protein-like domains"/>
    <property type="match status" value="1"/>
</dbReference>
<evidence type="ECO:0000313" key="8">
    <source>
        <dbReference type="Proteomes" id="UP001177595"/>
    </source>
</evidence>
<dbReference type="GO" id="GO:0005576">
    <property type="term" value="C:extracellular region"/>
    <property type="evidence" value="ECO:0007669"/>
    <property type="project" value="UniProtKB-SubCell"/>
</dbReference>
<evidence type="ECO:0000313" key="7">
    <source>
        <dbReference type="EMBL" id="WGM01840.1"/>
    </source>
</evidence>
<evidence type="ECO:0000256" key="4">
    <source>
        <dbReference type="SAM" id="MobiDB-lite"/>
    </source>
</evidence>
<dbReference type="EMBL" id="CP123504">
    <property type="protein sequence ID" value="WGM01840.1"/>
    <property type="molecule type" value="Genomic_DNA"/>
</dbReference>
<dbReference type="SUPFAM" id="SSF69279">
    <property type="entry name" value="Phage tail proteins"/>
    <property type="match status" value="2"/>
</dbReference>
<dbReference type="Pfam" id="PF05954">
    <property type="entry name" value="Phage_GPD"/>
    <property type="match status" value="1"/>
</dbReference>
<comment type="subcellular location">
    <subcellularLocation>
        <location evidence="1">Secreted</location>
    </subcellularLocation>
</comment>
<dbReference type="InterPro" id="IPR037026">
    <property type="entry name" value="Vgr_OB-fold_dom_sf"/>
</dbReference>
<dbReference type="Gene3D" id="2.30.110.50">
    <property type="match status" value="1"/>
</dbReference>
<feature type="compositionally biased region" description="Polar residues" evidence="4">
    <location>
        <begin position="453"/>
        <end position="463"/>
    </location>
</feature>
<feature type="domain" description="Gp5/Type VI secretion system Vgr C-terminal trimerisation" evidence="6">
    <location>
        <begin position="458"/>
        <end position="550"/>
    </location>
</feature>
<reference evidence="7" key="1">
    <citation type="submission" date="2023-04" db="EMBL/GenBank/DDBJ databases">
        <title>Genome dynamics across the evolutionary transition to endosymbiosis.</title>
        <authorList>
            <person name="Siozios S."/>
            <person name="Nadal-Jimenez P."/>
            <person name="Azagi T."/>
            <person name="Sprong H."/>
            <person name="Frost C.L."/>
            <person name="Parratt S.R."/>
            <person name="Taylor G."/>
            <person name="Brettell L."/>
            <person name="Lew K.C."/>
            <person name="Croft L."/>
            <person name="King K.C."/>
            <person name="Brockhurst M.A."/>
            <person name="Hypsa V."/>
            <person name="Novakova E."/>
            <person name="Darby A.C."/>
            <person name="Hurst G.D.D."/>
        </authorList>
    </citation>
    <scope>NUCLEOTIDE SEQUENCE</scope>
    <source>
        <strain evidence="7">APv</strain>
    </source>
</reference>
<dbReference type="Gene3D" id="2.40.50.230">
    <property type="entry name" value="Gp5 N-terminal domain"/>
    <property type="match status" value="1"/>
</dbReference>
<dbReference type="Gene3D" id="4.10.220.110">
    <property type="match status" value="1"/>
</dbReference>
<gene>
    <name evidence="7" type="primary">tssI</name>
    <name evidence="7" type="ORF">QE210_01560</name>
</gene>
<dbReference type="InterPro" id="IPR006531">
    <property type="entry name" value="Gp5/Vgr_OB"/>
</dbReference>
<dbReference type="SUPFAM" id="SSF69349">
    <property type="entry name" value="Phage fibre proteins"/>
    <property type="match status" value="1"/>
</dbReference>
<dbReference type="Pfam" id="PF22178">
    <property type="entry name" value="Gp5_trimer_C"/>
    <property type="match status" value="1"/>
</dbReference>
<organism evidence="7 8">
    <name type="scientific">Arsenophonus nasoniae</name>
    <name type="common">son-killer infecting Nasonia vitripennis</name>
    <dbReference type="NCBI Taxonomy" id="638"/>
    <lineage>
        <taxon>Bacteria</taxon>
        <taxon>Pseudomonadati</taxon>
        <taxon>Pseudomonadota</taxon>
        <taxon>Gammaproteobacteria</taxon>
        <taxon>Enterobacterales</taxon>
        <taxon>Morganellaceae</taxon>
        <taxon>Arsenophonus</taxon>
    </lineage>
</organism>
<dbReference type="Pfam" id="PF04717">
    <property type="entry name" value="Phage_base_V"/>
    <property type="match status" value="1"/>
</dbReference>
<dbReference type="RefSeq" id="WP_280625283.1">
    <property type="nucleotide sequence ID" value="NZ_CP123504.1"/>
</dbReference>
<dbReference type="PANTHER" id="PTHR32305:SF15">
    <property type="entry name" value="PROTEIN RHSA-RELATED"/>
    <property type="match status" value="1"/>
</dbReference>
<proteinExistence type="inferred from homology"/>
<feature type="region of interest" description="Disordered" evidence="4">
    <location>
        <begin position="447"/>
        <end position="466"/>
    </location>
</feature>
<dbReference type="NCBIfam" id="TIGR01646">
    <property type="entry name" value="vgr_GE"/>
    <property type="match status" value="1"/>
</dbReference>
<keyword evidence="3" id="KW-0964">Secreted</keyword>